<keyword evidence="1" id="KW-0378">Hydrolase</keyword>
<gene>
    <name evidence="1" type="ORF">BJ138DRAFT_995312</name>
</gene>
<sequence>MLYEYLVALGLCATGASSQLVSPSTITANVPFIAPTFEPSKLTGRTPALGWNTWNAYGCSISESLVLAAANQFVSMGLKKAGYQYINIDDCWSEKDRDNTTQRIVPDNAKFPNGIDSVASQVHNLDLKIGIYSDAGTYTCAGYPGSLGYESIDAATFNEWGIDYLKYDNCNVPKNWTDTPTPPGGDWYNSNSAIRYRHMAGALAAQSRPVQFSLCIWGYADVWEWGARVGHSWRISLDVNPSWATIVSIIDINVGILDAVDFYAHNDMDMMEVGNGNLTIEEERSHFAVWAFMKSPILLGTDLNKLSADQLAIITNAELLAFHQDPIIGESAKPFTSTSTSSRTTTPEYYSGDSAKGTHIFIINFSDTTDTKSFNFVDVPGLKNATYLLWDMWTATLVQGGPFTQSFSVNLAPHDTAAFLVIPL</sequence>
<evidence type="ECO:0000313" key="2">
    <source>
        <dbReference type="Proteomes" id="UP000790377"/>
    </source>
</evidence>
<name>A0ACB8ATH1_9AGAM</name>
<proteinExistence type="predicted"/>
<protein>
    <submittedName>
        <fullName evidence="1">Glycoside hydrolase</fullName>
    </submittedName>
</protein>
<keyword evidence="2" id="KW-1185">Reference proteome</keyword>
<dbReference type="EMBL" id="MU267590">
    <property type="protein sequence ID" value="KAH7916572.1"/>
    <property type="molecule type" value="Genomic_DNA"/>
</dbReference>
<evidence type="ECO:0000313" key="1">
    <source>
        <dbReference type="EMBL" id="KAH7916572.1"/>
    </source>
</evidence>
<accession>A0ACB8ATH1</accession>
<organism evidence="1 2">
    <name type="scientific">Hygrophoropsis aurantiaca</name>
    <dbReference type="NCBI Taxonomy" id="72124"/>
    <lineage>
        <taxon>Eukaryota</taxon>
        <taxon>Fungi</taxon>
        <taxon>Dikarya</taxon>
        <taxon>Basidiomycota</taxon>
        <taxon>Agaricomycotina</taxon>
        <taxon>Agaricomycetes</taxon>
        <taxon>Agaricomycetidae</taxon>
        <taxon>Boletales</taxon>
        <taxon>Coniophorineae</taxon>
        <taxon>Hygrophoropsidaceae</taxon>
        <taxon>Hygrophoropsis</taxon>
    </lineage>
</organism>
<dbReference type="Proteomes" id="UP000790377">
    <property type="component" value="Unassembled WGS sequence"/>
</dbReference>
<comment type="caution">
    <text evidence="1">The sequence shown here is derived from an EMBL/GenBank/DDBJ whole genome shotgun (WGS) entry which is preliminary data.</text>
</comment>
<reference evidence="1" key="1">
    <citation type="journal article" date="2021" name="New Phytol.">
        <title>Evolutionary innovations through gain and loss of genes in the ectomycorrhizal Boletales.</title>
        <authorList>
            <person name="Wu G."/>
            <person name="Miyauchi S."/>
            <person name="Morin E."/>
            <person name="Kuo A."/>
            <person name="Drula E."/>
            <person name="Varga T."/>
            <person name="Kohler A."/>
            <person name="Feng B."/>
            <person name="Cao Y."/>
            <person name="Lipzen A."/>
            <person name="Daum C."/>
            <person name="Hundley H."/>
            <person name="Pangilinan J."/>
            <person name="Johnson J."/>
            <person name="Barry K."/>
            <person name="LaButti K."/>
            <person name="Ng V."/>
            <person name="Ahrendt S."/>
            <person name="Min B."/>
            <person name="Choi I.G."/>
            <person name="Park H."/>
            <person name="Plett J.M."/>
            <person name="Magnuson J."/>
            <person name="Spatafora J.W."/>
            <person name="Nagy L.G."/>
            <person name="Henrissat B."/>
            <person name="Grigoriev I.V."/>
            <person name="Yang Z.L."/>
            <person name="Xu J."/>
            <person name="Martin F.M."/>
        </authorList>
    </citation>
    <scope>NUCLEOTIDE SEQUENCE</scope>
    <source>
        <strain evidence="1">ATCC 28755</strain>
    </source>
</reference>